<dbReference type="Pfam" id="PF05504">
    <property type="entry name" value="Spore_GerAC"/>
    <property type="match status" value="1"/>
</dbReference>
<dbReference type="InterPro" id="IPR008844">
    <property type="entry name" value="Spore_GerAC-like"/>
</dbReference>
<comment type="caution">
    <text evidence="10">The sequence shown here is derived from an EMBL/GenBank/DDBJ whole genome shotgun (WGS) entry which is preliminary data.</text>
</comment>
<dbReference type="GO" id="GO:0016020">
    <property type="term" value="C:membrane"/>
    <property type="evidence" value="ECO:0007669"/>
    <property type="project" value="UniProtKB-SubCell"/>
</dbReference>
<evidence type="ECO:0000256" key="1">
    <source>
        <dbReference type="ARBA" id="ARBA00004635"/>
    </source>
</evidence>
<dbReference type="InterPro" id="IPR046953">
    <property type="entry name" value="Spore_GerAC-like_C"/>
</dbReference>
<evidence type="ECO:0000256" key="3">
    <source>
        <dbReference type="ARBA" id="ARBA00022544"/>
    </source>
</evidence>
<comment type="similarity">
    <text evidence="2">Belongs to the GerABKC lipoprotein family.</text>
</comment>
<evidence type="ECO:0000259" key="8">
    <source>
        <dbReference type="Pfam" id="PF05504"/>
    </source>
</evidence>
<evidence type="ECO:0000256" key="7">
    <source>
        <dbReference type="ARBA" id="ARBA00023288"/>
    </source>
</evidence>
<name>A0A7C8GTM8_9BACI</name>
<evidence type="ECO:0000256" key="6">
    <source>
        <dbReference type="ARBA" id="ARBA00023139"/>
    </source>
</evidence>
<keyword evidence="6" id="KW-0564">Palmitate</keyword>
<dbReference type="EMBL" id="WEID01000037">
    <property type="protein sequence ID" value="KAB8137711.1"/>
    <property type="molecule type" value="Genomic_DNA"/>
</dbReference>
<evidence type="ECO:0000259" key="9">
    <source>
        <dbReference type="Pfam" id="PF25198"/>
    </source>
</evidence>
<dbReference type="PROSITE" id="PS51257">
    <property type="entry name" value="PROKAR_LIPOPROTEIN"/>
    <property type="match status" value="1"/>
</dbReference>
<keyword evidence="11" id="KW-1185">Reference proteome</keyword>
<accession>A0A7C8GTM8</accession>
<feature type="domain" description="Spore germination GerAC-like C-terminal" evidence="8">
    <location>
        <begin position="214"/>
        <end position="383"/>
    </location>
</feature>
<protein>
    <submittedName>
        <fullName evidence="10">Ger(X)C family spore germination protein</fullName>
    </submittedName>
</protein>
<proteinExistence type="inferred from homology"/>
<keyword evidence="4" id="KW-0732">Signal</keyword>
<dbReference type="RefSeq" id="WP_153402522.1">
    <property type="nucleotide sequence ID" value="NZ_ML762427.1"/>
</dbReference>
<reference evidence="10 11" key="1">
    <citation type="submission" date="2019-10" db="EMBL/GenBank/DDBJ databases">
        <title>Gracilibacillus sp. nov. isolated from rice seeds.</title>
        <authorList>
            <person name="He S."/>
        </authorList>
    </citation>
    <scope>NUCLEOTIDE SEQUENCE [LARGE SCALE GENOMIC DNA]</scope>
    <source>
        <strain evidence="10 11">TD8</strain>
    </source>
</reference>
<keyword evidence="5" id="KW-0472">Membrane</keyword>
<organism evidence="10 11">
    <name type="scientific">Gracilibacillus oryzae</name>
    <dbReference type="NCBI Taxonomy" id="1672701"/>
    <lineage>
        <taxon>Bacteria</taxon>
        <taxon>Bacillati</taxon>
        <taxon>Bacillota</taxon>
        <taxon>Bacilli</taxon>
        <taxon>Bacillales</taxon>
        <taxon>Bacillaceae</taxon>
        <taxon>Gracilibacillus</taxon>
    </lineage>
</organism>
<dbReference type="PANTHER" id="PTHR35789:SF1">
    <property type="entry name" value="SPORE GERMINATION PROTEIN B3"/>
    <property type="match status" value="1"/>
</dbReference>
<keyword evidence="7" id="KW-0449">Lipoprotein</keyword>
<dbReference type="InterPro" id="IPR038501">
    <property type="entry name" value="Spore_GerAC_C_sf"/>
</dbReference>
<dbReference type="InterPro" id="IPR057336">
    <property type="entry name" value="GerAC_N"/>
</dbReference>
<evidence type="ECO:0000256" key="2">
    <source>
        <dbReference type="ARBA" id="ARBA00007886"/>
    </source>
</evidence>
<sequence length="394" mass="43932">MGNFLRLMSCSCLLILTGCWDSLPIDERGFVIGSAIDMAGEIQDKNYDITVTHQFVVPGNLSNLSQSGGGGGDKKAFQNISATGQSPFQITRNMLSLTDLIPNSEHLKILIISDEVAREPDLFSSVTDSFIRDHEMRREVKVMITNGKAKDLLENESDTEQLPSRHINNIMENNIKSLELIQSVRVGTLHQYLLNDDSYVLPLITLSGKDINYNGAAIFAGKSDQQVGTLSNEEIKGLRLVKGDITNGMLPFHIDGELMIYEINTANSSIAINTANPEKMDISITINTEGFIAEMFGSRSLLDQQYINKIEKEISKKIEQTVNNTVKKAQQELGIDFFNFSSILRQKHYDVWKKIEKDWEDGEKLFSQSKVNVTAKAIVRDIGASDKAKDDGME</sequence>
<dbReference type="PANTHER" id="PTHR35789">
    <property type="entry name" value="SPORE GERMINATION PROTEIN B3"/>
    <property type="match status" value="1"/>
</dbReference>
<evidence type="ECO:0000313" key="11">
    <source>
        <dbReference type="Proteomes" id="UP000480246"/>
    </source>
</evidence>
<evidence type="ECO:0000256" key="5">
    <source>
        <dbReference type="ARBA" id="ARBA00023136"/>
    </source>
</evidence>
<feature type="domain" description="Spore germination protein N-terminal" evidence="9">
    <location>
        <begin position="21"/>
        <end position="206"/>
    </location>
</feature>
<dbReference type="AlphaFoldDB" id="A0A7C8GTM8"/>
<evidence type="ECO:0000313" key="10">
    <source>
        <dbReference type="EMBL" id="KAB8137711.1"/>
    </source>
</evidence>
<dbReference type="NCBIfam" id="TIGR02887">
    <property type="entry name" value="spore_ger_x_C"/>
    <property type="match status" value="1"/>
</dbReference>
<evidence type="ECO:0000256" key="4">
    <source>
        <dbReference type="ARBA" id="ARBA00022729"/>
    </source>
</evidence>
<dbReference type="GO" id="GO:0009847">
    <property type="term" value="P:spore germination"/>
    <property type="evidence" value="ECO:0007669"/>
    <property type="project" value="InterPro"/>
</dbReference>
<dbReference type="OrthoDB" id="2569624at2"/>
<comment type="subcellular location">
    <subcellularLocation>
        <location evidence="1">Membrane</location>
        <topology evidence="1">Lipid-anchor</topology>
    </subcellularLocation>
</comment>
<dbReference type="Proteomes" id="UP000480246">
    <property type="component" value="Unassembled WGS sequence"/>
</dbReference>
<dbReference type="Gene3D" id="3.30.300.210">
    <property type="entry name" value="Nutrient germinant receptor protein C, domain 3"/>
    <property type="match status" value="1"/>
</dbReference>
<gene>
    <name evidence="10" type="ORF">F9U64_08260</name>
</gene>
<dbReference type="Pfam" id="PF25198">
    <property type="entry name" value="Spore_GerAC_N"/>
    <property type="match status" value="1"/>
</dbReference>
<keyword evidence="3" id="KW-0309">Germination</keyword>